<evidence type="ECO:0000256" key="2">
    <source>
        <dbReference type="ARBA" id="ARBA00022475"/>
    </source>
</evidence>
<dbReference type="InterPro" id="IPR017039">
    <property type="entry name" value="Virul_fac_BrkB"/>
</dbReference>
<comment type="caution">
    <text evidence="7">Lacks conserved residue(s) required for the propagation of feature annotation.</text>
</comment>
<sequence length="439" mass="48559">MLSRLRLDLDALKRLAEFAAKRSGEDRIPQVAGSLTFTTMLSLVPLATVAFALFTAFPIFAQFQMSLQTFLADHLMPDQVSSQIFKYLNQFASKAKGLTTVGMIILFVTSVMTMMTIESAFNVIWRVRKARPFAQRVLVYWSILTLGPILIGVSLSISSYLFTQSMTYTAAQRITPLIEWALAGAALPLTVLAFTLMYVFVPNCRVEWRDAIVGGVTAAIAFELAKRGFGFYIRRIPTYTAVYGAFAVVPLFLLWMYLSWFITLAGAMIASALPAIRTGQFHRPDFPGSDLLDSLELLARLVEARDAGTHGYTVPELARALRRDMDTTVRLLQRLEAIDWIVQLDENGQRPRFLLIANPTQITVERLFDQFVIDRAELAYQLNLDSTRVDSAMLLAALDNDALKVSLSTLLAARAASRGAEQADHAGVGDAAALPQQAA</sequence>
<feature type="transmembrane region" description="Helical" evidence="7">
    <location>
        <begin position="180"/>
        <end position="201"/>
    </location>
</feature>
<comment type="similarity">
    <text evidence="7">Belongs to the UPF0761 family.</text>
</comment>
<gene>
    <name evidence="8" type="ORF">K788_0006419</name>
</gene>
<protein>
    <recommendedName>
        <fullName evidence="7">UPF0761 membrane protein K788_0006419</fullName>
    </recommendedName>
</protein>
<dbReference type="GO" id="GO:0005886">
    <property type="term" value="C:plasma membrane"/>
    <property type="evidence" value="ECO:0007669"/>
    <property type="project" value="UniProtKB-SubCell"/>
</dbReference>
<dbReference type="PANTHER" id="PTHR30213:SF0">
    <property type="entry name" value="UPF0761 MEMBRANE PROTEIN YIHY"/>
    <property type="match status" value="1"/>
</dbReference>
<evidence type="ECO:0000256" key="7">
    <source>
        <dbReference type="HAMAP-Rule" id="MF_00672"/>
    </source>
</evidence>
<accession>A0A0P0RBI3</accession>
<dbReference type="HAMAP" id="MF_00672">
    <property type="entry name" value="UPF0761"/>
    <property type="match status" value="1"/>
</dbReference>
<name>A0A0P0RBI3_9BURK</name>
<keyword evidence="6 7" id="KW-0472">Membrane</keyword>
<evidence type="ECO:0000256" key="3">
    <source>
        <dbReference type="ARBA" id="ARBA00022519"/>
    </source>
</evidence>
<feature type="transmembrane region" description="Helical" evidence="7">
    <location>
        <begin position="137"/>
        <end position="160"/>
    </location>
</feature>
<feature type="transmembrane region" description="Helical" evidence="7">
    <location>
        <begin position="31"/>
        <end position="61"/>
    </location>
</feature>
<evidence type="ECO:0000256" key="6">
    <source>
        <dbReference type="ARBA" id="ARBA00023136"/>
    </source>
</evidence>
<evidence type="ECO:0000256" key="1">
    <source>
        <dbReference type="ARBA" id="ARBA00004651"/>
    </source>
</evidence>
<dbReference type="EMBL" id="CP012746">
    <property type="protein sequence ID" value="ALL65804.1"/>
    <property type="molecule type" value="Genomic_DNA"/>
</dbReference>
<keyword evidence="4 7" id="KW-0812">Transmembrane</keyword>
<dbReference type="PANTHER" id="PTHR30213">
    <property type="entry name" value="INNER MEMBRANE PROTEIN YHJD"/>
    <property type="match status" value="1"/>
</dbReference>
<dbReference type="KEGG" id="bcai:K788_0006419"/>
<dbReference type="Proteomes" id="UP000019146">
    <property type="component" value="Chromosome 1"/>
</dbReference>
<reference evidence="8 9" key="1">
    <citation type="journal article" date="2014" name="Genome Announc.">
        <title>Draft Genome Sequence of the Haloacid-Degrading Burkholderia caribensis Strain MBA4.</title>
        <authorList>
            <person name="Pan Y."/>
            <person name="Kong K.F."/>
            <person name="Tsang J.S."/>
        </authorList>
    </citation>
    <scope>NUCLEOTIDE SEQUENCE [LARGE SCALE GENOMIC DNA]</scope>
    <source>
        <strain evidence="8 9">MBA4</strain>
    </source>
</reference>
<organism evidence="8 9">
    <name type="scientific">Paraburkholderia caribensis MBA4</name>
    <dbReference type="NCBI Taxonomy" id="1323664"/>
    <lineage>
        <taxon>Bacteria</taxon>
        <taxon>Pseudomonadati</taxon>
        <taxon>Pseudomonadota</taxon>
        <taxon>Betaproteobacteria</taxon>
        <taxon>Burkholderiales</taxon>
        <taxon>Burkholderiaceae</taxon>
        <taxon>Paraburkholderia</taxon>
    </lineage>
</organism>
<dbReference type="SUPFAM" id="SSF46785">
    <property type="entry name" value="Winged helix' DNA-binding domain"/>
    <property type="match status" value="1"/>
</dbReference>
<dbReference type="Pfam" id="PF03631">
    <property type="entry name" value="Virul_fac_BrkB"/>
    <property type="match status" value="1"/>
</dbReference>
<dbReference type="InterPro" id="IPR023679">
    <property type="entry name" value="UPF0761_bac"/>
</dbReference>
<proteinExistence type="inferred from homology"/>
<dbReference type="InterPro" id="IPR036390">
    <property type="entry name" value="WH_DNA-bd_sf"/>
</dbReference>
<evidence type="ECO:0000313" key="9">
    <source>
        <dbReference type="Proteomes" id="UP000019146"/>
    </source>
</evidence>
<comment type="subcellular location">
    <subcellularLocation>
        <location evidence="1 7">Cell membrane</location>
        <topology evidence="1 7">Multi-pass membrane protein</topology>
    </subcellularLocation>
</comment>
<feature type="transmembrane region" description="Helical" evidence="7">
    <location>
        <begin position="101"/>
        <end position="125"/>
    </location>
</feature>
<evidence type="ECO:0000256" key="4">
    <source>
        <dbReference type="ARBA" id="ARBA00022692"/>
    </source>
</evidence>
<keyword evidence="5 7" id="KW-1133">Transmembrane helix</keyword>
<keyword evidence="2 7" id="KW-1003">Cell membrane</keyword>
<dbReference type="NCBIfam" id="TIGR00765">
    <property type="entry name" value="yihY_not_rbn"/>
    <property type="match status" value="1"/>
</dbReference>
<dbReference type="AlphaFoldDB" id="A0A0P0RBI3"/>
<feature type="transmembrane region" description="Helical" evidence="7">
    <location>
        <begin position="236"/>
        <end position="253"/>
    </location>
</feature>
<keyword evidence="3" id="KW-0997">Cell inner membrane</keyword>
<evidence type="ECO:0000256" key="5">
    <source>
        <dbReference type="ARBA" id="ARBA00022989"/>
    </source>
</evidence>
<evidence type="ECO:0000313" key="8">
    <source>
        <dbReference type="EMBL" id="ALL65804.1"/>
    </source>
</evidence>